<reference evidence="2 3" key="1">
    <citation type="journal article" date="2017" name="Int. J. Syst. Evol. Microbiol.">
        <title>Solibacillus kalamii sp. nov., isolated from a high-efficiency particulate arrestance filter system used in the International Space Station.</title>
        <authorList>
            <person name="Checinska Sielaff A."/>
            <person name="Kumar R.M."/>
            <person name="Pal D."/>
            <person name="Mayilraj S."/>
            <person name="Venkateswaran K."/>
        </authorList>
    </citation>
    <scope>NUCLEOTIDE SEQUENCE [LARGE SCALE GENOMIC DNA]</scope>
    <source>
        <strain evidence="2 3">ISSFR-015</strain>
    </source>
</reference>
<evidence type="ECO:0000313" key="2">
    <source>
        <dbReference type="EMBL" id="OUZ39006.1"/>
    </source>
</evidence>
<keyword evidence="3" id="KW-1185">Reference proteome</keyword>
<accession>A0ABX3ZH51</accession>
<dbReference type="GO" id="GO:0016853">
    <property type="term" value="F:isomerase activity"/>
    <property type="evidence" value="ECO:0007669"/>
    <property type="project" value="UniProtKB-KW"/>
</dbReference>
<keyword evidence="2" id="KW-0413">Isomerase</keyword>
<sequence>MNSLKTHYVFYYPFNYRQYDFVKLQQILKRNKFYHFTIDEEEFNETLYGPDIEVSHQLLKQFFYPFMEEKLLNNEISVRNFNRYSKKILCDGKMKTAFDDIPFTLLSADINLCPFGIGILAVRIQLADDVDLNAALSFGHFFRVLQPKIDEELGTEITYDNFVFYNTDELLLKKIAPFLEQFFVDYSSIHKNISKIPFFEDERMYVSAFFHLEEDAEIDEHLLYRAGQLNGRDKNGDPYISSSNEEYIERFVQEHCYERWAPKFHIITTLQGHIHLLSVNDESMKKYLNSFHSVSYYTLLIHYFYKLMLLKLVFEHSELKFSKDKDIVEELIEQITKFASRYYFSEVSARSEGKEISHYFRKAFRIDGLYRETKETLEELYRIQEDRSTDRLNKLIFILTIFSMISGIYGMNLVIEMLAEPFNISEIFSFTFFEWIALILMVFGLLTLALLILNQVYKYSISYYGKVNRRRQR</sequence>
<keyword evidence="1" id="KW-0812">Transmembrane</keyword>
<keyword evidence="1" id="KW-0472">Membrane</keyword>
<feature type="transmembrane region" description="Helical" evidence="1">
    <location>
        <begin position="294"/>
        <end position="314"/>
    </location>
</feature>
<feature type="transmembrane region" description="Helical" evidence="1">
    <location>
        <begin position="435"/>
        <end position="453"/>
    </location>
</feature>
<keyword evidence="1" id="KW-1133">Transmembrane helix</keyword>
<comment type="caution">
    <text evidence="2">The sequence shown here is derived from an EMBL/GenBank/DDBJ whole genome shotgun (WGS) entry which is preliminary data.</text>
</comment>
<proteinExistence type="predicted"/>
<organism evidence="2 3">
    <name type="scientific">Solibacillus kalamii</name>
    <dbReference type="NCBI Taxonomy" id="1748298"/>
    <lineage>
        <taxon>Bacteria</taxon>
        <taxon>Bacillati</taxon>
        <taxon>Bacillota</taxon>
        <taxon>Bacilli</taxon>
        <taxon>Bacillales</taxon>
        <taxon>Caryophanaceae</taxon>
        <taxon>Solibacillus</taxon>
    </lineage>
</organism>
<name>A0ABX3ZH51_9BACL</name>
<gene>
    <name evidence="2" type="ORF">CBM15_09055</name>
</gene>
<dbReference type="EMBL" id="NHNT01000005">
    <property type="protein sequence ID" value="OUZ39006.1"/>
    <property type="molecule type" value="Genomic_DNA"/>
</dbReference>
<evidence type="ECO:0000256" key="1">
    <source>
        <dbReference type="SAM" id="Phobius"/>
    </source>
</evidence>
<dbReference type="Proteomes" id="UP000196594">
    <property type="component" value="Unassembled WGS sequence"/>
</dbReference>
<dbReference type="RefSeq" id="WP_087617221.1">
    <property type="nucleotide sequence ID" value="NZ_JAFBEY010000001.1"/>
</dbReference>
<evidence type="ECO:0000313" key="3">
    <source>
        <dbReference type="Proteomes" id="UP000196594"/>
    </source>
</evidence>
<feature type="transmembrane region" description="Helical" evidence="1">
    <location>
        <begin position="395"/>
        <end position="415"/>
    </location>
</feature>
<protein>
    <submittedName>
        <fullName evidence="2">Sugar phosphate isomerase</fullName>
    </submittedName>
</protein>